<dbReference type="InterPro" id="IPR015422">
    <property type="entry name" value="PyrdxlP-dep_Trfase_small"/>
</dbReference>
<gene>
    <name evidence="4" type="primary">btrR</name>
    <name evidence="4" type="ORF">Poly21_08550</name>
</gene>
<comment type="caution">
    <text evidence="4">The sequence shown here is derived from an EMBL/GenBank/DDBJ whole genome shotgun (WGS) entry which is preliminary data.</text>
</comment>
<dbReference type="PANTHER" id="PTHR30244">
    <property type="entry name" value="TRANSAMINASE"/>
    <property type="match status" value="1"/>
</dbReference>
<evidence type="ECO:0000256" key="3">
    <source>
        <dbReference type="RuleBase" id="RU004508"/>
    </source>
</evidence>
<keyword evidence="1 3" id="KW-0663">Pyridoxal phosphate</keyword>
<dbReference type="SUPFAM" id="SSF53383">
    <property type="entry name" value="PLP-dependent transferases"/>
    <property type="match status" value="1"/>
</dbReference>
<dbReference type="OrthoDB" id="257609at2"/>
<reference evidence="4 5" key="1">
    <citation type="journal article" date="2020" name="Antonie Van Leeuwenhoek">
        <title>Rhodopirellula heiligendammensis sp. nov., Rhodopirellula pilleata sp. nov., and Rhodopirellula solitaria sp. nov. isolated from natural or artificial marine surfaces in Northern Germany and California, USA, and emended description of the genus Rhodopirellula.</title>
        <authorList>
            <person name="Kallscheuer N."/>
            <person name="Wiegand S."/>
            <person name="Jogler M."/>
            <person name="Boedeker C."/>
            <person name="Peeters S.H."/>
            <person name="Rast P."/>
            <person name="Heuer A."/>
            <person name="Jetten M.S.M."/>
            <person name="Rohde M."/>
            <person name="Jogler C."/>
        </authorList>
    </citation>
    <scope>NUCLEOTIDE SEQUENCE [LARGE SCALE GENOMIC DNA]</scope>
    <source>
        <strain evidence="4 5">Poly21</strain>
    </source>
</reference>
<evidence type="ECO:0000256" key="2">
    <source>
        <dbReference type="ARBA" id="ARBA00037999"/>
    </source>
</evidence>
<dbReference type="InterPro" id="IPR000653">
    <property type="entry name" value="DegT/StrS_aminotransferase"/>
</dbReference>
<dbReference type="Pfam" id="PF01041">
    <property type="entry name" value="DegT_DnrJ_EryC1"/>
    <property type="match status" value="1"/>
</dbReference>
<comment type="similarity">
    <text evidence="2 3">Belongs to the DegT/DnrJ/EryC1 family.</text>
</comment>
<evidence type="ECO:0000256" key="1">
    <source>
        <dbReference type="ARBA" id="ARBA00022898"/>
    </source>
</evidence>
<dbReference type="Gene3D" id="3.40.640.10">
    <property type="entry name" value="Type I PLP-dependent aspartate aminotransferase-like (Major domain)"/>
    <property type="match status" value="1"/>
</dbReference>
<keyword evidence="5" id="KW-1185">Reference proteome</keyword>
<dbReference type="InterPro" id="IPR015421">
    <property type="entry name" value="PyrdxlP-dep_Trfase_major"/>
</dbReference>
<dbReference type="RefSeq" id="WP_146405694.1">
    <property type="nucleotide sequence ID" value="NZ_SJPU01000001.1"/>
</dbReference>
<name>A0A5C6C294_9BACT</name>
<dbReference type="GO" id="GO:0000271">
    <property type="term" value="P:polysaccharide biosynthetic process"/>
    <property type="evidence" value="ECO:0007669"/>
    <property type="project" value="TreeGrafter"/>
</dbReference>
<proteinExistence type="inferred from homology"/>
<dbReference type="EMBL" id="SJPU01000001">
    <property type="protein sequence ID" value="TWU18690.1"/>
    <property type="molecule type" value="Genomic_DNA"/>
</dbReference>
<dbReference type="AlphaFoldDB" id="A0A5C6C294"/>
<protein>
    <submittedName>
        <fullName evidence="4">L-glutamine:2-deoxy-scyllo-inosose aminotransferase</fullName>
        <ecNumber evidence="4">2.6.1.100</ecNumber>
    </submittedName>
</protein>
<keyword evidence="4" id="KW-0032">Aminotransferase</keyword>
<evidence type="ECO:0000313" key="5">
    <source>
        <dbReference type="Proteomes" id="UP000319908"/>
    </source>
</evidence>
<dbReference type="GO" id="GO:0008483">
    <property type="term" value="F:transaminase activity"/>
    <property type="evidence" value="ECO:0007669"/>
    <property type="project" value="UniProtKB-KW"/>
</dbReference>
<sequence length="397" mass="43089">MIELPQGADGWARWPPQTEAIAQALQGAWASGEWGKYDSPVHARCVDTVTQAMSMSSESVAAISPLWQFYLDRMEPPPLIRLCSSGTAAVELALRCCGVVAGDEVVVAAYDYPGNFRCIELLGATPVLADVRPRGVTMDPQSLREIEGDDIKGVVVSHLYGELADILAIREICDQRNWWLIEDACQVPGAGWEVGKDPSSSTFAPVGCLADCATLSFGGSKLLSAGNGGAIVTRNPRLHSRLRSFLDRPSDMLPLSALQCAVLIPQWGMLDELNRRRCDMVSRLRGWDWTRLGAAPISMAVGGQTNAHYKFAVQAKDASGRALLLRRLRSIGLPVGEGFRSMHGTSGRRSRKPVSLDHSQLLGERCLVIDHRALLANDLIERLDQACITDGESDAVS</sequence>
<keyword evidence="4" id="KW-0808">Transferase</keyword>
<dbReference type="Proteomes" id="UP000319908">
    <property type="component" value="Unassembled WGS sequence"/>
</dbReference>
<dbReference type="EC" id="2.6.1.100" evidence="4"/>
<organism evidence="4 5">
    <name type="scientific">Allorhodopirellula heiligendammensis</name>
    <dbReference type="NCBI Taxonomy" id="2714739"/>
    <lineage>
        <taxon>Bacteria</taxon>
        <taxon>Pseudomonadati</taxon>
        <taxon>Planctomycetota</taxon>
        <taxon>Planctomycetia</taxon>
        <taxon>Pirellulales</taxon>
        <taxon>Pirellulaceae</taxon>
        <taxon>Allorhodopirellula</taxon>
    </lineage>
</organism>
<evidence type="ECO:0000313" key="4">
    <source>
        <dbReference type="EMBL" id="TWU18690.1"/>
    </source>
</evidence>
<dbReference type="PANTHER" id="PTHR30244:SF36">
    <property type="entry name" value="3-OXO-GLUCOSE-6-PHOSPHATE:GLUTAMATE AMINOTRANSFERASE"/>
    <property type="match status" value="1"/>
</dbReference>
<dbReference type="GO" id="GO:0030170">
    <property type="term" value="F:pyridoxal phosphate binding"/>
    <property type="evidence" value="ECO:0007669"/>
    <property type="project" value="TreeGrafter"/>
</dbReference>
<dbReference type="InterPro" id="IPR015424">
    <property type="entry name" value="PyrdxlP-dep_Trfase"/>
</dbReference>
<accession>A0A5C6C294</accession>
<dbReference type="Gene3D" id="3.90.1150.10">
    <property type="entry name" value="Aspartate Aminotransferase, domain 1"/>
    <property type="match status" value="1"/>
</dbReference>